<dbReference type="PANTHER" id="PTHR35596">
    <property type="entry name" value="DUF2263 DOMAIN-CONTAINING PROTEIN"/>
    <property type="match status" value="1"/>
</dbReference>
<accession>A0A943UVP6</accession>
<feature type="domain" description="Microbial-type PARG catalytic" evidence="1">
    <location>
        <begin position="21"/>
        <end position="143"/>
    </location>
</feature>
<reference evidence="2" key="1">
    <citation type="submission" date="2021-02" db="EMBL/GenBank/DDBJ databases">
        <title>Infant gut strain persistence is associated with maternal origin, phylogeny, and functional potential including surface adhesion and iron acquisition.</title>
        <authorList>
            <person name="Lou Y.C."/>
        </authorList>
    </citation>
    <scope>NUCLEOTIDE SEQUENCE</scope>
    <source>
        <strain evidence="2">L2_039_000G1_dasL2_039_000G1_concoct_11</strain>
    </source>
</reference>
<gene>
    <name evidence="2" type="ORF">KH142_00650</name>
</gene>
<proteinExistence type="predicted"/>
<dbReference type="EMBL" id="JAGZSV010000005">
    <property type="protein sequence ID" value="MBS6939999.1"/>
    <property type="molecule type" value="Genomic_DNA"/>
</dbReference>
<dbReference type="Proteomes" id="UP000727506">
    <property type="component" value="Unassembled WGS sequence"/>
</dbReference>
<dbReference type="AlphaFoldDB" id="A0A943UVP6"/>
<dbReference type="NCBIfam" id="TIGR02452">
    <property type="entry name" value="TIGR02452 family protein"/>
    <property type="match status" value="1"/>
</dbReference>
<dbReference type="InterPro" id="IPR043472">
    <property type="entry name" value="Macro_dom-like"/>
</dbReference>
<protein>
    <submittedName>
        <fullName evidence="2">TIGR02452 family protein</fullName>
    </submittedName>
</protein>
<evidence type="ECO:0000259" key="1">
    <source>
        <dbReference type="Pfam" id="PF10021"/>
    </source>
</evidence>
<dbReference type="Pfam" id="PF10021">
    <property type="entry name" value="PARG_cat_microb"/>
    <property type="match status" value="1"/>
</dbReference>
<dbReference type="Gene3D" id="3.40.220.10">
    <property type="entry name" value="Leucine Aminopeptidase, subunit E, domain 1"/>
    <property type="match status" value="1"/>
</dbReference>
<name>A0A943UVP6_9ACTN</name>
<organism evidence="2 3">
    <name type="scientific">Slackia piriformis</name>
    <dbReference type="NCBI Taxonomy" id="626934"/>
    <lineage>
        <taxon>Bacteria</taxon>
        <taxon>Bacillati</taxon>
        <taxon>Actinomycetota</taxon>
        <taxon>Coriobacteriia</taxon>
        <taxon>Eggerthellales</taxon>
        <taxon>Eggerthellaceae</taxon>
        <taxon>Slackia</taxon>
    </lineage>
</organism>
<dbReference type="InterPro" id="IPR019261">
    <property type="entry name" value="PARG_cat_microbial"/>
</dbReference>
<evidence type="ECO:0000313" key="3">
    <source>
        <dbReference type="Proteomes" id="UP000727506"/>
    </source>
</evidence>
<sequence>MAEREERRQEAARHAALMRGALGKETQESIEATVIYEEGEGRTLDIPDAPFETTETLVTTAFIPEAMYRFASGKTVLVDPAAFTRPGGAYEDGAFGPEQVICSQSNLYQILCGLKEAYHDKNRDYRRGQLFTDRAAYVPDVVFPHGGAMHTSGVIVAAEPLRVRALENHRSERECDTALADRIETVLRIAAAQGCETLVCGAFACGRSGYEAAQVVDVFKAWLDAHPGVFERVVFAVPRAHASVFDAAFAKPVEKDAPRVQEAPDEDDDAFDLSSVELPEGVTLRA</sequence>
<dbReference type="PANTHER" id="PTHR35596:SF1">
    <property type="entry name" value="MICROBIAL-TYPE PARG CATALYTIC DOMAIN-CONTAINING PROTEIN"/>
    <property type="match status" value="1"/>
</dbReference>
<dbReference type="SUPFAM" id="SSF52949">
    <property type="entry name" value="Macro domain-like"/>
    <property type="match status" value="1"/>
</dbReference>
<dbReference type="InterPro" id="IPR012664">
    <property type="entry name" value="CHP02452"/>
</dbReference>
<comment type="caution">
    <text evidence="2">The sequence shown here is derived from an EMBL/GenBank/DDBJ whole genome shotgun (WGS) entry which is preliminary data.</text>
</comment>
<evidence type="ECO:0000313" key="2">
    <source>
        <dbReference type="EMBL" id="MBS6939999.1"/>
    </source>
</evidence>